<keyword evidence="2" id="KW-0812">Transmembrane</keyword>
<keyword evidence="2" id="KW-0472">Membrane</keyword>
<evidence type="ECO:0000256" key="2">
    <source>
        <dbReference type="SAM" id="Phobius"/>
    </source>
</evidence>
<accession>A0AAU7B4G1</accession>
<proteinExistence type="predicted"/>
<dbReference type="PANTHER" id="PTHR33371:SF4">
    <property type="entry name" value="INTERMEMBRANE PHOSPHOLIPID TRANSPORT SYSTEM BINDING PROTEIN MLAD"/>
    <property type="match status" value="1"/>
</dbReference>
<dbReference type="InterPro" id="IPR052336">
    <property type="entry name" value="MlaD_Phospholipid_Transporter"/>
</dbReference>
<evidence type="ECO:0000313" key="4">
    <source>
        <dbReference type="EMBL" id="XAY08450.1"/>
    </source>
</evidence>
<dbReference type="AlphaFoldDB" id="A0AAU7B4G1"/>
<feature type="region of interest" description="Disordered" evidence="1">
    <location>
        <begin position="470"/>
        <end position="498"/>
    </location>
</feature>
<protein>
    <recommendedName>
        <fullName evidence="3">Mce/MlaD domain-containing protein</fullName>
    </recommendedName>
</protein>
<sequence length="498" mass="52977">MRRRTDRVSNLAAGSIVVVLAIVATYFAFTKTNPFANPYKLHAVFDSALSNGIRPNAPVRIAGVQVGKVKEVGRGPGTTVRVTMEIQDKGLPIHADASIKARPRLFLEGNYFLELRPGTPAAPEVDDGGTVPLGRTAIPVQFDQVLDTYRADTRTSLQRFLGGLSTALKDGGDRALRANLRRAPGAFREGAVALEAARGTQDGDLAGVIREQARLNTTLDAHRIQLQGLLTGFRGTMDALASQQGALSATVPALRGLLERTPAAVTALDRTLPPLRELAVALRPGLKAAPPVLDRAPAFLTALGDLTRPGRLPALVAELRPTARTLSTLERTLPPLLNVVRPVSQCLTTRVVPILNATVPDGALTAKGRTVWQELFSLGTGLLSSQQNFGGDGYATRYSFGLGTDGVATRLPGPSNLVQIGSEETLGSRPAFRNNQSPFMPDAPCLDQPLTSLEAETAPPAGTITPVSVRRTAPLTPSQLRAQTARTNRKLRQKAGRP</sequence>
<name>A0AAU7B4G1_9ACTN</name>
<evidence type="ECO:0000259" key="3">
    <source>
        <dbReference type="Pfam" id="PF02470"/>
    </source>
</evidence>
<gene>
    <name evidence="4" type="ORF">DSM112329_05351</name>
</gene>
<keyword evidence="2" id="KW-1133">Transmembrane helix</keyword>
<evidence type="ECO:0000256" key="1">
    <source>
        <dbReference type="SAM" id="MobiDB-lite"/>
    </source>
</evidence>
<dbReference type="Pfam" id="PF02470">
    <property type="entry name" value="MlaD"/>
    <property type="match status" value="1"/>
</dbReference>
<dbReference type="InterPro" id="IPR003399">
    <property type="entry name" value="Mce/MlaD"/>
</dbReference>
<feature type="compositionally biased region" description="Polar residues" evidence="1">
    <location>
        <begin position="475"/>
        <end position="486"/>
    </location>
</feature>
<dbReference type="PANTHER" id="PTHR33371">
    <property type="entry name" value="INTERMEMBRANE PHOSPHOLIPID TRANSPORT SYSTEM BINDING PROTEIN MLAD-RELATED"/>
    <property type="match status" value="1"/>
</dbReference>
<feature type="domain" description="Mce/MlaD" evidence="3">
    <location>
        <begin position="38"/>
        <end position="118"/>
    </location>
</feature>
<dbReference type="KEGG" id="parq:DSM112329_05351"/>
<feature type="transmembrane region" description="Helical" evidence="2">
    <location>
        <begin position="12"/>
        <end position="29"/>
    </location>
</feature>
<feature type="compositionally biased region" description="Basic residues" evidence="1">
    <location>
        <begin position="487"/>
        <end position="498"/>
    </location>
</feature>
<dbReference type="EMBL" id="CP114014">
    <property type="protein sequence ID" value="XAY08450.1"/>
    <property type="molecule type" value="Genomic_DNA"/>
</dbReference>
<reference evidence="4" key="1">
    <citation type="submission" date="2022-12" db="EMBL/GenBank/DDBJ databases">
        <title>Paraconexibacter alkalitolerans sp. nov. and Baekduia alba sp. nov., isolated from soil and emended description of the genera Paraconexibacter (Chun et al., 2020) and Baekduia (An et al., 2020).</title>
        <authorList>
            <person name="Vieira S."/>
            <person name="Huber K.J."/>
            <person name="Geppert A."/>
            <person name="Wolf J."/>
            <person name="Neumann-Schaal M."/>
            <person name="Muesken M."/>
            <person name="Overmann J."/>
        </authorList>
    </citation>
    <scope>NUCLEOTIDE SEQUENCE</scope>
    <source>
        <strain evidence="4">AEG42_29</strain>
    </source>
</reference>
<dbReference type="RefSeq" id="WP_354699630.1">
    <property type="nucleotide sequence ID" value="NZ_CP114014.1"/>
</dbReference>
<organism evidence="4">
    <name type="scientific">Paraconexibacter sp. AEG42_29</name>
    <dbReference type="NCBI Taxonomy" id="2997339"/>
    <lineage>
        <taxon>Bacteria</taxon>
        <taxon>Bacillati</taxon>
        <taxon>Actinomycetota</taxon>
        <taxon>Thermoleophilia</taxon>
        <taxon>Solirubrobacterales</taxon>
        <taxon>Paraconexibacteraceae</taxon>
        <taxon>Paraconexibacter</taxon>
    </lineage>
</organism>